<sequence>MRRTEPCLLLAVLTVLALLWADGALAQAKRPIVLLFDDQERLKEKRADTNGDGRYDEFIYYVEGNPDRAEQDTNHDGNNDTTIRFGPDAKPLLQERDTNADGRTDQWIDFEAGLPKLQRDDHNFDGKADSSIEFQAGVPLRKEEDVNFD</sequence>
<organism evidence="2">
    <name type="scientific">marine sediment metagenome</name>
    <dbReference type="NCBI Taxonomy" id="412755"/>
    <lineage>
        <taxon>unclassified sequences</taxon>
        <taxon>metagenomes</taxon>
        <taxon>ecological metagenomes</taxon>
    </lineage>
</organism>
<name>X0SK94_9ZZZZ</name>
<comment type="caution">
    <text evidence="2">The sequence shown here is derived from an EMBL/GenBank/DDBJ whole genome shotgun (WGS) entry which is preliminary data.</text>
</comment>
<dbReference type="EMBL" id="BARS01008621">
    <property type="protein sequence ID" value="GAF81434.1"/>
    <property type="molecule type" value="Genomic_DNA"/>
</dbReference>
<gene>
    <name evidence="2" type="ORF">S01H1_16390</name>
</gene>
<feature type="region of interest" description="Disordered" evidence="1">
    <location>
        <begin position="67"/>
        <end position="101"/>
    </location>
</feature>
<feature type="compositionally biased region" description="Basic and acidic residues" evidence="1">
    <location>
        <begin position="67"/>
        <end position="78"/>
    </location>
</feature>
<evidence type="ECO:0000256" key="1">
    <source>
        <dbReference type="SAM" id="MobiDB-lite"/>
    </source>
</evidence>
<dbReference type="AlphaFoldDB" id="X0SK94"/>
<reference evidence="2" key="1">
    <citation type="journal article" date="2014" name="Front. Microbiol.">
        <title>High frequency of phylogenetically diverse reductive dehalogenase-homologous genes in deep subseafloor sedimentary metagenomes.</title>
        <authorList>
            <person name="Kawai M."/>
            <person name="Futagami T."/>
            <person name="Toyoda A."/>
            <person name="Takaki Y."/>
            <person name="Nishi S."/>
            <person name="Hori S."/>
            <person name="Arai W."/>
            <person name="Tsubouchi T."/>
            <person name="Morono Y."/>
            <person name="Uchiyama I."/>
            <person name="Ito T."/>
            <person name="Fujiyama A."/>
            <person name="Inagaki F."/>
            <person name="Takami H."/>
        </authorList>
    </citation>
    <scope>NUCLEOTIDE SEQUENCE</scope>
    <source>
        <strain evidence="2">Expedition CK06-06</strain>
    </source>
</reference>
<accession>X0SK94</accession>
<feature type="non-terminal residue" evidence="2">
    <location>
        <position position="149"/>
    </location>
</feature>
<evidence type="ECO:0000313" key="2">
    <source>
        <dbReference type="EMBL" id="GAF81434.1"/>
    </source>
</evidence>
<proteinExistence type="predicted"/>
<protein>
    <submittedName>
        <fullName evidence="2">Uncharacterized protein</fullName>
    </submittedName>
</protein>